<dbReference type="RefSeq" id="WP_183773555.1">
    <property type="nucleotide sequence ID" value="NZ_JACIDK010000003.1"/>
</dbReference>
<sequence length="162" mass="18158">MTSPADLREKLWKSLKSDRTLMLGLAGVDEGHGQPMTAQFDGDDTRAIWIFTSRDTDLAQALGARHEAVAHFIDKGHDLFATLHGDLVVDNDPAMIDRLWNKWVAAWFEGGKSDPKLLLLRFEPDRAQIWLNENSLFAGVKMLLGADPKKDFADKTAEVRLN</sequence>
<dbReference type="InterPro" id="IPR012349">
    <property type="entry name" value="Split_barrel_FMN-bd"/>
</dbReference>
<dbReference type="Gene3D" id="2.30.110.10">
    <property type="entry name" value="Electron Transport, Fmn-binding Protein, Chain A"/>
    <property type="match status" value="1"/>
</dbReference>
<evidence type="ECO:0000259" key="1">
    <source>
        <dbReference type="Pfam" id="PF16242"/>
    </source>
</evidence>
<reference evidence="2 3" key="1">
    <citation type="submission" date="2020-08" db="EMBL/GenBank/DDBJ databases">
        <title>Genomic Encyclopedia of Type Strains, Phase IV (KMG-IV): sequencing the most valuable type-strain genomes for metagenomic binning, comparative biology and taxonomic classification.</title>
        <authorList>
            <person name="Goeker M."/>
        </authorList>
    </citation>
    <scope>NUCLEOTIDE SEQUENCE [LARGE SCALE GENOMIC DNA]</scope>
    <source>
        <strain evidence="2 3">DSM 21793</strain>
    </source>
</reference>
<name>A0A840A1V6_9CAUL</name>
<dbReference type="Pfam" id="PF16242">
    <property type="entry name" value="Pyrid_ox_like"/>
    <property type="match status" value="1"/>
</dbReference>
<proteinExistence type="predicted"/>
<dbReference type="EMBL" id="JACIDK010000003">
    <property type="protein sequence ID" value="MBB3891979.1"/>
    <property type="molecule type" value="Genomic_DNA"/>
</dbReference>
<protein>
    <submittedName>
        <fullName evidence="2">General stress protein 26</fullName>
    </submittedName>
</protein>
<dbReference type="PANTHER" id="PTHR34818">
    <property type="entry name" value="PROTEIN BLI-3"/>
    <property type="match status" value="1"/>
</dbReference>
<gene>
    <name evidence="2" type="ORF">GGQ61_002707</name>
</gene>
<organism evidence="2 3">
    <name type="scientific">Phenylobacterium haematophilum</name>
    <dbReference type="NCBI Taxonomy" id="98513"/>
    <lineage>
        <taxon>Bacteria</taxon>
        <taxon>Pseudomonadati</taxon>
        <taxon>Pseudomonadota</taxon>
        <taxon>Alphaproteobacteria</taxon>
        <taxon>Caulobacterales</taxon>
        <taxon>Caulobacteraceae</taxon>
        <taxon>Phenylobacterium</taxon>
    </lineage>
</organism>
<keyword evidence="3" id="KW-1185">Reference proteome</keyword>
<evidence type="ECO:0000313" key="2">
    <source>
        <dbReference type="EMBL" id="MBB3891979.1"/>
    </source>
</evidence>
<dbReference type="InterPro" id="IPR038725">
    <property type="entry name" value="YdaG_split_barrel_FMN-bd"/>
</dbReference>
<comment type="caution">
    <text evidence="2">The sequence shown here is derived from an EMBL/GenBank/DDBJ whole genome shotgun (WGS) entry which is preliminary data.</text>
</comment>
<dbReference type="SUPFAM" id="SSF50475">
    <property type="entry name" value="FMN-binding split barrel"/>
    <property type="match status" value="1"/>
</dbReference>
<dbReference type="Proteomes" id="UP000530564">
    <property type="component" value="Unassembled WGS sequence"/>
</dbReference>
<dbReference type="PANTHER" id="PTHR34818:SF1">
    <property type="entry name" value="PROTEIN BLI-3"/>
    <property type="match status" value="1"/>
</dbReference>
<dbReference type="InterPro" id="IPR052917">
    <property type="entry name" value="Stress-Dev_Protein"/>
</dbReference>
<dbReference type="AlphaFoldDB" id="A0A840A1V6"/>
<evidence type="ECO:0000313" key="3">
    <source>
        <dbReference type="Proteomes" id="UP000530564"/>
    </source>
</evidence>
<accession>A0A840A1V6</accession>
<feature type="domain" description="General stress protein FMN-binding split barrel" evidence="1">
    <location>
        <begin position="8"/>
        <end position="143"/>
    </location>
</feature>